<gene>
    <name evidence="7" type="ORF">SAMN05444280_11457</name>
</gene>
<dbReference type="InterPro" id="IPR011042">
    <property type="entry name" value="6-blade_b-propeller_TolB-like"/>
</dbReference>
<dbReference type="GO" id="GO:0046872">
    <property type="term" value="F:metal ion binding"/>
    <property type="evidence" value="ECO:0007669"/>
    <property type="project" value="UniProtKB-KW"/>
</dbReference>
<name>A0A1M6HRL6_9BACT</name>
<dbReference type="Proteomes" id="UP000184050">
    <property type="component" value="Unassembled WGS sequence"/>
</dbReference>
<dbReference type="SUPFAM" id="SSF50952">
    <property type="entry name" value="Soluble quinoprotein glucose dehydrogenase"/>
    <property type="match status" value="1"/>
</dbReference>
<dbReference type="InterPro" id="IPR011041">
    <property type="entry name" value="Quinoprot_gluc/sorb_DH_b-prop"/>
</dbReference>
<dbReference type="InterPro" id="IPR009056">
    <property type="entry name" value="Cyt_c-like_dom"/>
</dbReference>
<keyword evidence="2 4" id="KW-0479">Metal-binding</keyword>
<keyword evidence="3 4" id="KW-0408">Iron</keyword>
<evidence type="ECO:0000256" key="5">
    <source>
        <dbReference type="SAM" id="SignalP"/>
    </source>
</evidence>
<dbReference type="RefSeq" id="WP_073169095.1">
    <property type="nucleotide sequence ID" value="NZ_FQZE01000014.1"/>
</dbReference>
<organism evidence="7 8">
    <name type="scientific">Tangfeifania diversioriginum</name>
    <dbReference type="NCBI Taxonomy" id="1168035"/>
    <lineage>
        <taxon>Bacteria</taxon>
        <taxon>Pseudomonadati</taxon>
        <taxon>Bacteroidota</taxon>
        <taxon>Bacteroidia</taxon>
        <taxon>Marinilabiliales</taxon>
        <taxon>Prolixibacteraceae</taxon>
        <taxon>Tangfeifania</taxon>
    </lineage>
</organism>
<keyword evidence="8" id="KW-1185">Reference proteome</keyword>
<sequence>MKSIIQKAGSILFLLFLIFSFNAKTNAQPDAAALYQQYCAQCHGSDLNGGNATSLVDGVWQFGAEDGYVIRNIKHGIPHLGMPSYERSLTDEEIRAVVGYIREAEKEEGAVKPPAPEMVETMDYFMEVETFADNLEIPWAIDFIDENTALITERPGRLRIVENGVLQAEAVKNTPQVLHEGQGGLLDVAVDPEYERNGWIYLAYSHELKEYEGNRPPAMTRLVRGKIENNTWTNEELLFEAPPETYRTTRHHYGCRIVFDPWGYLYFAIGDRGAGYQAQDFSLPNGKVHRIHKDGRIPENNPFLYDDEAMKSIYSLGNRNIQGMAIHPETGELWTTEHGPMGGDELNMIESGKNYGWETITYGRNYNGTIITELTHMPGMEQPNFYWKPSIAVCGLDFYRGNLFEKWKNRLLVGALKYEEVRLLQIEEERVVHEQVIFKGAGRVRDVSTGPDGAIYVVLNNPGKVVRLTPEE</sequence>
<protein>
    <submittedName>
        <fullName evidence="7">Glucose/arabinose dehydrogenase, beta-propeller fold</fullName>
    </submittedName>
</protein>
<feature type="chain" id="PRO_5012906628" evidence="5">
    <location>
        <begin position="24"/>
        <end position="472"/>
    </location>
</feature>
<dbReference type="EMBL" id="FQZE01000014">
    <property type="protein sequence ID" value="SHJ24826.1"/>
    <property type="molecule type" value="Genomic_DNA"/>
</dbReference>
<evidence type="ECO:0000256" key="4">
    <source>
        <dbReference type="PROSITE-ProRule" id="PRU00433"/>
    </source>
</evidence>
<feature type="signal peptide" evidence="5">
    <location>
        <begin position="1"/>
        <end position="23"/>
    </location>
</feature>
<keyword evidence="5" id="KW-0732">Signal</keyword>
<reference evidence="7 8" key="1">
    <citation type="submission" date="2016-11" db="EMBL/GenBank/DDBJ databases">
        <authorList>
            <person name="Jaros S."/>
            <person name="Januszkiewicz K."/>
            <person name="Wedrychowicz H."/>
        </authorList>
    </citation>
    <scope>NUCLEOTIDE SEQUENCE [LARGE SCALE GENOMIC DNA]</scope>
    <source>
        <strain evidence="7 8">DSM 27063</strain>
    </source>
</reference>
<evidence type="ECO:0000256" key="2">
    <source>
        <dbReference type="ARBA" id="ARBA00022723"/>
    </source>
</evidence>
<dbReference type="GO" id="GO:0020037">
    <property type="term" value="F:heme binding"/>
    <property type="evidence" value="ECO:0007669"/>
    <property type="project" value="InterPro"/>
</dbReference>
<evidence type="ECO:0000313" key="7">
    <source>
        <dbReference type="EMBL" id="SHJ24826.1"/>
    </source>
</evidence>
<dbReference type="InterPro" id="IPR012938">
    <property type="entry name" value="Glc/Sorbosone_DH"/>
</dbReference>
<dbReference type="Pfam" id="PF13442">
    <property type="entry name" value="Cytochrome_CBB3"/>
    <property type="match status" value="1"/>
</dbReference>
<evidence type="ECO:0000313" key="8">
    <source>
        <dbReference type="Proteomes" id="UP000184050"/>
    </source>
</evidence>
<accession>A0A1M6HRL6</accession>
<dbReference type="SUPFAM" id="SSF46626">
    <property type="entry name" value="Cytochrome c"/>
    <property type="match status" value="1"/>
</dbReference>
<dbReference type="PANTHER" id="PTHR19328:SF75">
    <property type="entry name" value="ALDOSE SUGAR DEHYDROGENASE YLII"/>
    <property type="match status" value="1"/>
</dbReference>
<evidence type="ECO:0000256" key="1">
    <source>
        <dbReference type="ARBA" id="ARBA00022617"/>
    </source>
</evidence>
<dbReference type="GO" id="GO:0009055">
    <property type="term" value="F:electron transfer activity"/>
    <property type="evidence" value="ECO:0007669"/>
    <property type="project" value="InterPro"/>
</dbReference>
<evidence type="ECO:0000256" key="3">
    <source>
        <dbReference type="ARBA" id="ARBA00023004"/>
    </source>
</evidence>
<feature type="domain" description="Cytochrome c" evidence="6">
    <location>
        <begin position="26"/>
        <end position="105"/>
    </location>
</feature>
<dbReference type="PROSITE" id="PS51007">
    <property type="entry name" value="CYTC"/>
    <property type="match status" value="1"/>
</dbReference>
<proteinExistence type="predicted"/>
<dbReference type="Gene3D" id="1.10.760.10">
    <property type="entry name" value="Cytochrome c-like domain"/>
    <property type="match status" value="1"/>
</dbReference>
<dbReference type="OrthoDB" id="9770043at2"/>
<evidence type="ECO:0000259" key="6">
    <source>
        <dbReference type="PROSITE" id="PS51007"/>
    </source>
</evidence>
<keyword evidence="1 4" id="KW-0349">Heme</keyword>
<dbReference type="PANTHER" id="PTHR19328">
    <property type="entry name" value="HEDGEHOG-INTERACTING PROTEIN"/>
    <property type="match status" value="1"/>
</dbReference>
<dbReference type="Gene3D" id="2.120.10.30">
    <property type="entry name" value="TolB, C-terminal domain"/>
    <property type="match status" value="1"/>
</dbReference>
<dbReference type="STRING" id="1168035.SAMN05444280_11457"/>
<dbReference type="Pfam" id="PF07995">
    <property type="entry name" value="GSDH"/>
    <property type="match status" value="1"/>
</dbReference>
<dbReference type="InterPro" id="IPR036909">
    <property type="entry name" value="Cyt_c-like_dom_sf"/>
</dbReference>
<dbReference type="AlphaFoldDB" id="A0A1M6HRL6"/>